<accession>W8T9I8</accession>
<dbReference type="Gene3D" id="3.30.420.130">
    <property type="entry name" value="Dinitrogenase iron-molybdenum cofactor biosynthesis domain"/>
    <property type="match status" value="1"/>
</dbReference>
<dbReference type="KEGG" id="eac:EAL2_808p00780"/>
<feature type="domain" description="Dinitrogenase iron-molybdenum cofactor biosynthesis" evidence="1">
    <location>
        <begin position="15"/>
        <end position="102"/>
    </location>
</feature>
<dbReference type="SUPFAM" id="SSF53146">
    <property type="entry name" value="Nitrogenase accessory factor-like"/>
    <property type="match status" value="1"/>
</dbReference>
<dbReference type="InterPro" id="IPR036105">
    <property type="entry name" value="DiNase_FeMo-co_biosyn_sf"/>
</dbReference>
<dbReference type="HOGENOM" id="CLU_104194_0_0_9"/>
<dbReference type="RefSeq" id="WP_025436500.1">
    <property type="nucleotide sequence ID" value="NZ_CP007453.1"/>
</dbReference>
<dbReference type="AlphaFoldDB" id="W8T9I8"/>
<gene>
    <name evidence="2" type="ORF">EAL2_808p00780</name>
</gene>
<dbReference type="PANTHER" id="PTHR42983">
    <property type="entry name" value="DINITROGENASE IRON-MOLYBDENUM COFACTOR PROTEIN-RELATED"/>
    <property type="match status" value="1"/>
</dbReference>
<dbReference type="InterPro" id="IPR003731">
    <property type="entry name" value="Di-Nase_FeMo-co_biosynth"/>
</dbReference>
<dbReference type="Pfam" id="PF02579">
    <property type="entry name" value="Nitro_FeMo-Co"/>
    <property type="match status" value="1"/>
</dbReference>
<evidence type="ECO:0000313" key="3">
    <source>
        <dbReference type="Proteomes" id="UP000019591"/>
    </source>
</evidence>
<proteinExistence type="predicted"/>
<keyword evidence="3" id="KW-1185">Reference proteome</keyword>
<sequence length="123" mass="12889">MKIAVPADEKSLDLGVCPSFGRAPYFLIYDTETNESKFIDNSAAASQGGAGVKAAQTIIDSKADALLTPRCGENAAVAIKAANIKIYKTIDGSIMDNINALVEGKLSELVDIHPGFHGHQGGK</sequence>
<dbReference type="EMBL" id="CP007453">
    <property type="protein sequence ID" value="AHM57585.1"/>
    <property type="molecule type" value="Genomic_DNA"/>
</dbReference>
<reference evidence="2 3" key="1">
    <citation type="journal article" date="2014" name="Genome Announc.">
        <title>Complete Genome Sequence of Amino Acid-Utilizing Eubacterium acidaminophilum al-2 (DSM 3953).</title>
        <authorList>
            <person name="Poehlein A."/>
            <person name="Andreesen J.R."/>
            <person name="Daniel R."/>
        </authorList>
    </citation>
    <scope>NUCLEOTIDE SEQUENCE [LARGE SCALE GENOMIC DNA]</scope>
    <source>
        <strain evidence="2 3">DSM 3953</strain>
        <plasmid evidence="3">Plasmid EAL2_808p</plasmid>
    </source>
</reference>
<dbReference type="PATRIC" id="fig|1286171.3.peg.2256"/>
<dbReference type="InterPro" id="IPR033913">
    <property type="entry name" value="MTH1175_dom"/>
</dbReference>
<dbReference type="OrthoDB" id="9807451at2"/>
<dbReference type="Proteomes" id="UP000019591">
    <property type="component" value="Plasmid EAL2_808p"/>
</dbReference>
<dbReference type="PANTHER" id="PTHR42983:SF1">
    <property type="entry name" value="IRON-MOLYBDENUM PROTEIN"/>
    <property type="match status" value="1"/>
</dbReference>
<keyword evidence="2" id="KW-0614">Plasmid</keyword>
<name>W8T9I8_PEPAC</name>
<organism evidence="2 3">
    <name type="scientific">Peptoclostridium acidaminophilum DSM 3953</name>
    <dbReference type="NCBI Taxonomy" id="1286171"/>
    <lineage>
        <taxon>Bacteria</taxon>
        <taxon>Bacillati</taxon>
        <taxon>Bacillota</taxon>
        <taxon>Clostridia</taxon>
        <taxon>Peptostreptococcales</taxon>
        <taxon>Peptoclostridiaceae</taxon>
        <taxon>Peptoclostridium</taxon>
    </lineage>
</organism>
<evidence type="ECO:0000259" key="1">
    <source>
        <dbReference type="Pfam" id="PF02579"/>
    </source>
</evidence>
<evidence type="ECO:0000313" key="2">
    <source>
        <dbReference type="EMBL" id="AHM57585.1"/>
    </source>
</evidence>
<dbReference type="CDD" id="cd00851">
    <property type="entry name" value="MTH1175"/>
    <property type="match status" value="1"/>
</dbReference>
<geneLocation type="plasmid" evidence="2 3">
    <name>EAL2_808p</name>
</geneLocation>
<protein>
    <submittedName>
        <fullName evidence="2">Dinitrogenase iron-molybdenum cofactor biosynthesis protein</fullName>
    </submittedName>
</protein>
<dbReference type="eggNOG" id="COG1433">
    <property type="taxonomic scope" value="Bacteria"/>
</dbReference>